<sequence>MAAATISVCNGSVPPPDLKDDPQYEYFHSGSKATYRKVADNPSSFTSIPTIDLSELDSPSQEAKKRIAKDIYDACSQCGFFYIENHGVSEQVITETLELLKRFFALDLDVKMDAHVQKNPAIRGYEPMLETRLDPRTKGGKY</sequence>
<protein>
    <recommendedName>
        <fullName evidence="5">Non-haem dioxygenase N-terminal domain-containing protein</fullName>
    </recommendedName>
</protein>
<comment type="caution">
    <text evidence="6">The sequence shown here is derived from an EMBL/GenBank/DDBJ whole genome shotgun (WGS) entry which is preliminary data.</text>
</comment>
<organism evidence="6 7">
    <name type="scientific">Diaporthe australafricana</name>
    <dbReference type="NCBI Taxonomy" id="127596"/>
    <lineage>
        <taxon>Eukaryota</taxon>
        <taxon>Fungi</taxon>
        <taxon>Dikarya</taxon>
        <taxon>Ascomycota</taxon>
        <taxon>Pezizomycotina</taxon>
        <taxon>Sordariomycetes</taxon>
        <taxon>Sordariomycetidae</taxon>
        <taxon>Diaporthales</taxon>
        <taxon>Diaporthaceae</taxon>
        <taxon>Diaporthe</taxon>
    </lineage>
</organism>
<evidence type="ECO:0000313" key="7">
    <source>
        <dbReference type="Proteomes" id="UP001583177"/>
    </source>
</evidence>
<dbReference type="SUPFAM" id="SSF51197">
    <property type="entry name" value="Clavaminate synthase-like"/>
    <property type="match status" value="1"/>
</dbReference>
<dbReference type="InterPro" id="IPR026992">
    <property type="entry name" value="DIOX_N"/>
</dbReference>
<evidence type="ECO:0000256" key="3">
    <source>
        <dbReference type="ARBA" id="ARBA00023004"/>
    </source>
</evidence>
<dbReference type="Pfam" id="PF14226">
    <property type="entry name" value="DIOX_N"/>
    <property type="match status" value="1"/>
</dbReference>
<gene>
    <name evidence="6" type="ORF">Daus18300_004875</name>
</gene>
<dbReference type="Proteomes" id="UP001583177">
    <property type="component" value="Unassembled WGS sequence"/>
</dbReference>
<feature type="domain" description="Non-haem dioxygenase N-terminal" evidence="5">
    <location>
        <begin position="48"/>
        <end position="135"/>
    </location>
</feature>
<evidence type="ECO:0000313" key="6">
    <source>
        <dbReference type="EMBL" id="KAL1871130.1"/>
    </source>
</evidence>
<feature type="region of interest" description="Disordered" evidence="4">
    <location>
        <begin position="1"/>
        <end position="23"/>
    </location>
</feature>
<keyword evidence="2" id="KW-0560">Oxidoreductase</keyword>
<accession>A0ABR3X5M0</accession>
<reference evidence="6 7" key="1">
    <citation type="journal article" date="2024" name="IMA Fungus">
        <title>IMA Genome - F19 : A genome assembly and annotation guide to empower mycologists, including annotated draft genome sequences of Ceratocystis pirilliformis, Diaporthe australafricana, Fusarium ophioides, Paecilomyces lecythidis, and Sporothrix stenoceras.</title>
        <authorList>
            <person name="Aylward J."/>
            <person name="Wilson A.M."/>
            <person name="Visagie C.M."/>
            <person name="Spraker J."/>
            <person name="Barnes I."/>
            <person name="Buitendag C."/>
            <person name="Ceriani C."/>
            <person name="Del Mar Angel L."/>
            <person name="du Plessis D."/>
            <person name="Fuchs T."/>
            <person name="Gasser K."/>
            <person name="Kramer D."/>
            <person name="Li W."/>
            <person name="Munsamy K."/>
            <person name="Piso A."/>
            <person name="Price J.L."/>
            <person name="Sonnekus B."/>
            <person name="Thomas C."/>
            <person name="van der Nest A."/>
            <person name="van Dijk A."/>
            <person name="van Heerden A."/>
            <person name="van Vuuren N."/>
            <person name="Yilmaz N."/>
            <person name="Duong T.A."/>
            <person name="van der Merwe N.A."/>
            <person name="Wingfield M.J."/>
            <person name="Wingfield B.D."/>
        </authorList>
    </citation>
    <scope>NUCLEOTIDE SEQUENCE [LARGE SCALE GENOMIC DNA]</scope>
    <source>
        <strain evidence="6 7">CMW 18300</strain>
    </source>
</reference>
<name>A0ABR3X5M0_9PEZI</name>
<evidence type="ECO:0000256" key="1">
    <source>
        <dbReference type="ARBA" id="ARBA00022723"/>
    </source>
</evidence>
<dbReference type="PANTHER" id="PTHR10209">
    <property type="entry name" value="OXIDOREDUCTASE, 2OG-FE II OXYGENASE FAMILY PROTEIN"/>
    <property type="match status" value="1"/>
</dbReference>
<evidence type="ECO:0000259" key="5">
    <source>
        <dbReference type="Pfam" id="PF14226"/>
    </source>
</evidence>
<keyword evidence="3" id="KW-0408">Iron</keyword>
<dbReference type="InterPro" id="IPR027443">
    <property type="entry name" value="IPNS-like_sf"/>
</dbReference>
<evidence type="ECO:0000256" key="4">
    <source>
        <dbReference type="SAM" id="MobiDB-lite"/>
    </source>
</evidence>
<keyword evidence="1" id="KW-0479">Metal-binding</keyword>
<keyword evidence="7" id="KW-1185">Reference proteome</keyword>
<dbReference type="Gene3D" id="2.60.120.330">
    <property type="entry name" value="B-lactam Antibiotic, Isopenicillin N Synthase, Chain"/>
    <property type="match status" value="1"/>
</dbReference>
<dbReference type="PANTHER" id="PTHR10209:SF881">
    <property type="entry name" value="FI07970P-RELATED"/>
    <property type="match status" value="1"/>
</dbReference>
<proteinExistence type="predicted"/>
<evidence type="ECO:0000256" key="2">
    <source>
        <dbReference type="ARBA" id="ARBA00023002"/>
    </source>
</evidence>
<dbReference type="EMBL" id="JAWRVE010000034">
    <property type="protein sequence ID" value="KAL1871130.1"/>
    <property type="molecule type" value="Genomic_DNA"/>
</dbReference>